<keyword evidence="1" id="KW-0472">Membrane</keyword>
<dbReference type="RefSeq" id="WP_188747477.1">
    <property type="nucleotide sequence ID" value="NZ_BMIJ01000003.1"/>
</dbReference>
<keyword evidence="1" id="KW-1133">Transmembrane helix</keyword>
<evidence type="ECO:0000313" key="2">
    <source>
        <dbReference type="EMBL" id="GGB92460.1"/>
    </source>
</evidence>
<protein>
    <submittedName>
        <fullName evidence="2">Uncharacterized protein</fullName>
    </submittedName>
</protein>
<name>A0ABQ1KF52_9GAMM</name>
<comment type="caution">
    <text evidence="2">The sequence shown here is derived from an EMBL/GenBank/DDBJ whole genome shotgun (WGS) entry which is preliminary data.</text>
</comment>
<feature type="transmembrane region" description="Helical" evidence="1">
    <location>
        <begin position="50"/>
        <end position="69"/>
    </location>
</feature>
<organism evidence="2 3">
    <name type="scientific">Marinobacterium zhoushanense</name>
    <dbReference type="NCBI Taxonomy" id="1679163"/>
    <lineage>
        <taxon>Bacteria</taxon>
        <taxon>Pseudomonadati</taxon>
        <taxon>Pseudomonadota</taxon>
        <taxon>Gammaproteobacteria</taxon>
        <taxon>Oceanospirillales</taxon>
        <taxon>Oceanospirillaceae</taxon>
        <taxon>Marinobacterium</taxon>
    </lineage>
</organism>
<keyword evidence="1" id="KW-0812">Transmembrane</keyword>
<proteinExistence type="predicted"/>
<feature type="transmembrane region" description="Helical" evidence="1">
    <location>
        <begin position="81"/>
        <end position="101"/>
    </location>
</feature>
<gene>
    <name evidence="2" type="ORF">GCM10011352_18150</name>
</gene>
<accession>A0ABQ1KF52</accession>
<dbReference type="Proteomes" id="UP000629025">
    <property type="component" value="Unassembled WGS sequence"/>
</dbReference>
<evidence type="ECO:0000256" key="1">
    <source>
        <dbReference type="SAM" id="Phobius"/>
    </source>
</evidence>
<reference evidence="3" key="1">
    <citation type="journal article" date="2019" name="Int. J. Syst. Evol. Microbiol.">
        <title>The Global Catalogue of Microorganisms (GCM) 10K type strain sequencing project: providing services to taxonomists for standard genome sequencing and annotation.</title>
        <authorList>
            <consortium name="The Broad Institute Genomics Platform"/>
            <consortium name="The Broad Institute Genome Sequencing Center for Infectious Disease"/>
            <person name="Wu L."/>
            <person name="Ma J."/>
        </authorList>
    </citation>
    <scope>NUCLEOTIDE SEQUENCE [LARGE SCALE GENOMIC DNA]</scope>
    <source>
        <strain evidence="3">CGMCC 1.15341</strain>
    </source>
</reference>
<keyword evidence="3" id="KW-1185">Reference proteome</keyword>
<sequence>MNDTGIGRYNRGFALSLAITSLLSALLVVIKEENQDSVLAWMIAATGHHWVTHGVLVLVLYAVLGWILAQLQLGTRLTGNGLSAVISGSLVVSGLIIAGYFI</sequence>
<dbReference type="EMBL" id="BMIJ01000003">
    <property type="protein sequence ID" value="GGB92460.1"/>
    <property type="molecule type" value="Genomic_DNA"/>
</dbReference>
<evidence type="ECO:0000313" key="3">
    <source>
        <dbReference type="Proteomes" id="UP000629025"/>
    </source>
</evidence>
<feature type="transmembrane region" description="Helical" evidence="1">
    <location>
        <begin position="12"/>
        <end position="30"/>
    </location>
</feature>